<accession>A0A0R1YWL8</accession>
<dbReference type="Proteomes" id="UP000051957">
    <property type="component" value="Unassembled WGS sequence"/>
</dbReference>
<feature type="compositionally biased region" description="Basic and acidic residues" evidence="1">
    <location>
        <begin position="73"/>
        <end position="85"/>
    </location>
</feature>
<evidence type="ECO:0008006" key="5">
    <source>
        <dbReference type="Google" id="ProtNLM"/>
    </source>
</evidence>
<dbReference type="AlphaFoldDB" id="A0A0R1YWL8"/>
<feature type="region of interest" description="Disordered" evidence="1">
    <location>
        <begin position="56"/>
        <end position="89"/>
    </location>
</feature>
<keyword evidence="2" id="KW-1133">Transmembrane helix</keyword>
<protein>
    <recommendedName>
        <fullName evidence="5">Streptococcal hemagglutinin protein</fullName>
    </recommendedName>
</protein>
<feature type="compositionally biased region" description="Polar residues" evidence="1">
    <location>
        <begin position="56"/>
        <end position="72"/>
    </location>
</feature>
<feature type="transmembrane region" description="Helical" evidence="2">
    <location>
        <begin position="31"/>
        <end position="53"/>
    </location>
</feature>
<organism evidence="3 4">
    <name type="scientific">Lentilactobacillus parabuchneri DSM 5707 = NBRC 107865</name>
    <dbReference type="NCBI Taxonomy" id="1423784"/>
    <lineage>
        <taxon>Bacteria</taxon>
        <taxon>Bacillati</taxon>
        <taxon>Bacillota</taxon>
        <taxon>Bacilli</taxon>
        <taxon>Lactobacillales</taxon>
        <taxon>Lactobacillaceae</taxon>
        <taxon>Lentilactobacillus</taxon>
    </lineage>
</organism>
<evidence type="ECO:0000313" key="4">
    <source>
        <dbReference type="Proteomes" id="UP000051957"/>
    </source>
</evidence>
<dbReference type="RefSeq" id="WP_057910876.1">
    <property type="nucleotide sequence ID" value="NZ_AZGK01000003.1"/>
</dbReference>
<dbReference type="EMBL" id="AZGK01000003">
    <property type="protein sequence ID" value="KRM46960.1"/>
    <property type="molecule type" value="Genomic_DNA"/>
</dbReference>
<comment type="caution">
    <text evidence="3">The sequence shown here is derived from an EMBL/GenBank/DDBJ whole genome shotgun (WGS) entry which is preliminary data.</text>
</comment>
<gene>
    <name evidence="3" type="ORF">FC51_GL001391</name>
</gene>
<name>A0A0R1YWL8_9LACO</name>
<feature type="region of interest" description="Disordered" evidence="1">
    <location>
        <begin position="1"/>
        <end position="21"/>
    </location>
</feature>
<evidence type="ECO:0000256" key="2">
    <source>
        <dbReference type="SAM" id="Phobius"/>
    </source>
</evidence>
<evidence type="ECO:0000313" key="3">
    <source>
        <dbReference type="EMBL" id="KRM46960.1"/>
    </source>
</evidence>
<keyword evidence="2" id="KW-0812">Transmembrane</keyword>
<keyword evidence="2" id="KW-0472">Membrane</keyword>
<evidence type="ECO:0000256" key="1">
    <source>
        <dbReference type="SAM" id="MobiDB-lite"/>
    </source>
</evidence>
<dbReference type="PATRIC" id="fig|1423784.4.peg.1423"/>
<sequence length="205" mass="23157">MNRHDNEPQYKKYDFNSEENRRRQHKKQYSGWWLALLILVIGIALALSVSWLLTSGNGRSKSNSTNEISKTINKSEKALTGKSDKGALTSQVEKNRVNAFSNKLKDASDGGLSPKERSQFQTTINEEQNQSVRSQEQNLLNGIKSNKPAKPQKAPDQFASTHTFASVQDAKNWANATKQQWLKAGYVNYTITSNGQGYFILRFIK</sequence>
<reference evidence="3 4" key="1">
    <citation type="journal article" date="2015" name="Genome Announc.">
        <title>Expanding the biotechnology potential of lactobacilli through comparative genomics of 213 strains and associated genera.</title>
        <authorList>
            <person name="Sun Z."/>
            <person name="Harris H.M."/>
            <person name="McCann A."/>
            <person name="Guo C."/>
            <person name="Argimon S."/>
            <person name="Zhang W."/>
            <person name="Yang X."/>
            <person name="Jeffery I.B."/>
            <person name="Cooney J.C."/>
            <person name="Kagawa T.F."/>
            <person name="Liu W."/>
            <person name="Song Y."/>
            <person name="Salvetti E."/>
            <person name="Wrobel A."/>
            <person name="Rasinkangas P."/>
            <person name="Parkhill J."/>
            <person name="Rea M.C."/>
            <person name="O'Sullivan O."/>
            <person name="Ritari J."/>
            <person name="Douillard F.P."/>
            <person name="Paul Ross R."/>
            <person name="Yang R."/>
            <person name="Briner A.E."/>
            <person name="Felis G.E."/>
            <person name="de Vos W.M."/>
            <person name="Barrangou R."/>
            <person name="Klaenhammer T.R."/>
            <person name="Caufield P.W."/>
            <person name="Cui Y."/>
            <person name="Zhang H."/>
            <person name="O'Toole P.W."/>
        </authorList>
    </citation>
    <scope>NUCLEOTIDE SEQUENCE [LARGE SCALE GENOMIC DNA]</scope>
    <source>
        <strain evidence="3 4">DSM 5707</strain>
    </source>
</reference>
<proteinExistence type="predicted"/>